<keyword evidence="1 4" id="KW-0489">Methyltransferase</keyword>
<dbReference type="InParanoid" id="A0A7R8YYJ3"/>
<evidence type="ECO:0000259" key="5">
    <source>
        <dbReference type="Pfam" id="PF09273"/>
    </source>
</evidence>
<dbReference type="InterPro" id="IPR046341">
    <property type="entry name" value="SET_dom_sf"/>
</dbReference>
<dbReference type="AlphaFoldDB" id="A0A7R8YYJ3"/>
<evidence type="ECO:0000313" key="6">
    <source>
        <dbReference type="EMBL" id="CAD7086850.1"/>
    </source>
</evidence>
<protein>
    <recommendedName>
        <fullName evidence="4">protein-histidine N-methyltransferase</fullName>
        <ecNumber evidence="4">2.1.1.85</ecNumber>
    </recommendedName>
</protein>
<dbReference type="InterPro" id="IPR025785">
    <property type="entry name" value="SETD3"/>
</dbReference>
<evidence type="ECO:0000256" key="2">
    <source>
        <dbReference type="ARBA" id="ARBA00022679"/>
    </source>
</evidence>
<dbReference type="Proteomes" id="UP000594454">
    <property type="component" value="Chromosome 4"/>
</dbReference>
<organism evidence="6 7">
    <name type="scientific">Hermetia illucens</name>
    <name type="common">Black soldier fly</name>
    <dbReference type="NCBI Taxonomy" id="343691"/>
    <lineage>
        <taxon>Eukaryota</taxon>
        <taxon>Metazoa</taxon>
        <taxon>Ecdysozoa</taxon>
        <taxon>Arthropoda</taxon>
        <taxon>Hexapoda</taxon>
        <taxon>Insecta</taxon>
        <taxon>Pterygota</taxon>
        <taxon>Neoptera</taxon>
        <taxon>Endopterygota</taxon>
        <taxon>Diptera</taxon>
        <taxon>Brachycera</taxon>
        <taxon>Stratiomyomorpha</taxon>
        <taxon>Stratiomyidae</taxon>
        <taxon>Hermetiinae</taxon>
        <taxon>Hermetia</taxon>
    </lineage>
</organism>
<evidence type="ECO:0000256" key="4">
    <source>
        <dbReference type="PROSITE-ProRule" id="PRU00898"/>
    </source>
</evidence>
<comment type="similarity">
    <text evidence="4">Belongs to the class V-like SAM-binding methyltransferase superfamily. SETD3 actin-histidine methyltransferase family.</text>
</comment>
<dbReference type="Gene3D" id="3.90.1410.10">
    <property type="entry name" value="set domain protein methyltransferase, domain 1"/>
    <property type="match status" value="1"/>
</dbReference>
<reference evidence="6 7" key="1">
    <citation type="submission" date="2020-11" db="EMBL/GenBank/DDBJ databases">
        <authorList>
            <person name="Wallbank WR R."/>
            <person name="Pardo Diaz C."/>
            <person name="Kozak K."/>
            <person name="Martin S."/>
            <person name="Jiggins C."/>
            <person name="Moest M."/>
            <person name="Warren A I."/>
            <person name="Generalovic N T."/>
            <person name="Byers J.R.P. K."/>
            <person name="Montejo-Kovacevich G."/>
            <person name="Yen C E."/>
        </authorList>
    </citation>
    <scope>NUCLEOTIDE SEQUENCE [LARGE SCALE GENOMIC DNA]</scope>
</reference>
<name>A0A7R8YYJ3_HERIL</name>
<accession>A0A7R8YYJ3</accession>
<dbReference type="GO" id="GO:0032259">
    <property type="term" value="P:methylation"/>
    <property type="evidence" value="ECO:0007669"/>
    <property type="project" value="UniProtKB-KW"/>
</dbReference>
<dbReference type="Gene3D" id="3.90.1420.10">
    <property type="entry name" value="Rubisco LSMT, substrate-binding domain"/>
    <property type="match status" value="1"/>
</dbReference>
<dbReference type="EMBL" id="LR899012">
    <property type="protein sequence ID" value="CAD7086850.1"/>
    <property type="molecule type" value="Genomic_DNA"/>
</dbReference>
<dbReference type="EC" id="2.1.1.85" evidence="4"/>
<evidence type="ECO:0000256" key="1">
    <source>
        <dbReference type="ARBA" id="ARBA00022603"/>
    </source>
</evidence>
<gene>
    <name evidence="6" type="ORF">HERILL_LOCUS9590</name>
</gene>
<evidence type="ECO:0000256" key="3">
    <source>
        <dbReference type="ARBA" id="ARBA00022691"/>
    </source>
</evidence>
<dbReference type="SUPFAM" id="SSF81822">
    <property type="entry name" value="RuBisCo LSMT C-terminal, substrate-binding domain"/>
    <property type="match status" value="1"/>
</dbReference>
<comment type="catalytic activity">
    <reaction evidence="4">
        <text>L-histidyl-[protein] + S-adenosyl-L-methionine = N(tele)-methyl-L-histidyl-[protein] + S-adenosyl-L-homocysteine + H(+)</text>
        <dbReference type="Rhea" id="RHEA:19369"/>
        <dbReference type="Rhea" id="RHEA-COMP:9745"/>
        <dbReference type="Rhea" id="RHEA-COMP:11600"/>
        <dbReference type="ChEBI" id="CHEBI:15378"/>
        <dbReference type="ChEBI" id="CHEBI:16367"/>
        <dbReference type="ChEBI" id="CHEBI:29979"/>
        <dbReference type="ChEBI" id="CHEBI:57856"/>
        <dbReference type="ChEBI" id="CHEBI:59789"/>
        <dbReference type="EC" id="2.1.1.85"/>
    </reaction>
</comment>
<evidence type="ECO:0000313" key="7">
    <source>
        <dbReference type="Proteomes" id="UP000594454"/>
    </source>
</evidence>
<dbReference type="GO" id="GO:0018064">
    <property type="term" value="F:protein-L-histidine N-tele-methyltransferase activity"/>
    <property type="evidence" value="ECO:0007669"/>
    <property type="project" value="UniProtKB-EC"/>
</dbReference>
<keyword evidence="3 4" id="KW-0949">S-adenosyl-L-methionine</keyword>
<sequence length="245" mass="28391">MTRQNAIPRSQPQPDNEQAANLMPALIPLWDLANHKEGSFSSSYNIEQERLESCALSDFNKGEQIFIYYGDRSNVEFLIHNGFVYPENTKDSVTIRLGLSASDELLSERTILLERLKITKNFEFKILKMPDYISPELLAFVRIFNMNLEQLNHWTDSERAADLLHMDCALETSLESKTWMFLQTRLTLLLRAFPTTLEEDETLLSNHIKGQAKLGYIKAMVVQYRILEKRILTNALEYAKQRTKP</sequence>
<keyword evidence="2 4" id="KW-0808">Transferase</keyword>
<dbReference type="PANTHER" id="PTHR13271:SF47">
    <property type="entry name" value="ACTIN-HISTIDINE N-METHYLTRANSFERASE"/>
    <property type="match status" value="1"/>
</dbReference>
<keyword evidence="7" id="KW-1185">Reference proteome</keyword>
<dbReference type="InterPro" id="IPR050600">
    <property type="entry name" value="SETD3_SETD6_MTase"/>
</dbReference>
<proteinExistence type="inferred from homology"/>
<dbReference type="OrthoDB" id="441812at2759"/>
<dbReference type="PROSITE" id="PS51565">
    <property type="entry name" value="SAM_MT85_SETD3"/>
    <property type="match status" value="1"/>
</dbReference>
<dbReference type="Pfam" id="PF09273">
    <property type="entry name" value="Rubis-subs-bind"/>
    <property type="match status" value="1"/>
</dbReference>
<dbReference type="GO" id="GO:0016279">
    <property type="term" value="F:protein-lysine N-methyltransferase activity"/>
    <property type="evidence" value="ECO:0007669"/>
    <property type="project" value="TreeGrafter"/>
</dbReference>
<dbReference type="InterPro" id="IPR036464">
    <property type="entry name" value="Rubisco_LSMT_subst-bd_sf"/>
</dbReference>
<feature type="domain" description="Rubisco LSMT substrate-binding" evidence="5">
    <location>
        <begin position="101"/>
        <end position="232"/>
    </location>
</feature>
<dbReference type="PANTHER" id="PTHR13271">
    <property type="entry name" value="UNCHARACTERIZED PUTATIVE METHYLTRANSFERASE"/>
    <property type="match status" value="1"/>
</dbReference>
<dbReference type="InterPro" id="IPR015353">
    <property type="entry name" value="Rubisco_LSMT_subst-bd"/>
</dbReference>
<dbReference type="SUPFAM" id="SSF82199">
    <property type="entry name" value="SET domain"/>
    <property type="match status" value="1"/>
</dbReference>